<organism evidence="2 3">
    <name type="scientific">Candidatus Chisholmbacteria bacterium RIFCSPHIGHO2_01_FULL_48_12</name>
    <dbReference type="NCBI Taxonomy" id="1797589"/>
    <lineage>
        <taxon>Bacteria</taxon>
        <taxon>Candidatus Chisholmiibacteriota</taxon>
    </lineage>
</organism>
<proteinExistence type="predicted"/>
<comment type="caution">
    <text evidence="2">The sequence shown here is derived from an EMBL/GenBank/DDBJ whole genome shotgun (WGS) entry which is preliminary data.</text>
</comment>
<dbReference type="Proteomes" id="UP000177324">
    <property type="component" value="Unassembled WGS sequence"/>
</dbReference>
<feature type="signal peptide" evidence="1">
    <location>
        <begin position="1"/>
        <end position="24"/>
    </location>
</feature>
<reference evidence="2 3" key="1">
    <citation type="journal article" date="2016" name="Nat. Commun.">
        <title>Thousands of microbial genomes shed light on interconnected biogeochemical processes in an aquifer system.</title>
        <authorList>
            <person name="Anantharaman K."/>
            <person name="Brown C.T."/>
            <person name="Hug L.A."/>
            <person name="Sharon I."/>
            <person name="Castelle C.J."/>
            <person name="Probst A.J."/>
            <person name="Thomas B.C."/>
            <person name="Singh A."/>
            <person name="Wilkins M.J."/>
            <person name="Karaoz U."/>
            <person name="Brodie E.L."/>
            <person name="Williams K.H."/>
            <person name="Hubbard S.S."/>
            <person name="Banfield J.F."/>
        </authorList>
    </citation>
    <scope>NUCLEOTIDE SEQUENCE [LARGE SCALE GENOMIC DNA]</scope>
</reference>
<dbReference type="STRING" id="1797589.A2784_04055"/>
<protein>
    <submittedName>
        <fullName evidence="2">Uncharacterized protein</fullName>
    </submittedName>
</protein>
<sequence>MSGFKLIVLLLVAALLLMAGLAFSGDPGSCGAVESEMIEVLPVLNKVNRLIAGEVNQIELTDDELTAAVRQRLDPKVKNFRICFEKDRVKVSGQTTNRIGLSLKFNVAAQVMWEKNYPQINNLSLRVGRIAPPSGYIQGLINQRLAAFNFGRRFAVDINPGVVILQNE</sequence>
<dbReference type="EMBL" id="MHCH01000036">
    <property type="protein sequence ID" value="OGY16984.1"/>
    <property type="molecule type" value="Genomic_DNA"/>
</dbReference>
<feature type="chain" id="PRO_5009581036" evidence="1">
    <location>
        <begin position="25"/>
        <end position="168"/>
    </location>
</feature>
<keyword evidence="1" id="KW-0732">Signal</keyword>
<evidence type="ECO:0000256" key="1">
    <source>
        <dbReference type="SAM" id="SignalP"/>
    </source>
</evidence>
<evidence type="ECO:0000313" key="3">
    <source>
        <dbReference type="Proteomes" id="UP000177324"/>
    </source>
</evidence>
<gene>
    <name evidence="2" type="ORF">A2784_04055</name>
</gene>
<evidence type="ECO:0000313" key="2">
    <source>
        <dbReference type="EMBL" id="OGY16984.1"/>
    </source>
</evidence>
<accession>A0A1G1VNQ2</accession>
<name>A0A1G1VNQ2_9BACT</name>
<dbReference type="AlphaFoldDB" id="A0A1G1VNQ2"/>